<dbReference type="PANTHER" id="PTHR42978">
    <property type="entry name" value="QUORUM-QUENCHING LACTONASE YTNP-RELATED-RELATED"/>
    <property type="match status" value="1"/>
</dbReference>
<reference evidence="7" key="1">
    <citation type="journal article" date="2019" name="Int. J. Syst. Evol. Microbiol.">
        <title>The Global Catalogue of Microorganisms (GCM) 10K type strain sequencing project: providing services to taxonomists for standard genome sequencing and annotation.</title>
        <authorList>
            <consortium name="The Broad Institute Genomics Platform"/>
            <consortium name="The Broad Institute Genome Sequencing Center for Infectious Disease"/>
            <person name="Wu L."/>
            <person name="Ma J."/>
        </authorList>
    </citation>
    <scope>NUCLEOTIDE SEQUENCE [LARGE SCALE GENOMIC DNA]</scope>
    <source>
        <strain evidence="7">JCM 10977</strain>
    </source>
</reference>
<comment type="caution">
    <text evidence="6">The sequence shown here is derived from an EMBL/GenBank/DDBJ whole genome shotgun (WGS) entry which is preliminary data.</text>
</comment>
<dbReference type="Proteomes" id="UP001500542">
    <property type="component" value="Unassembled WGS sequence"/>
</dbReference>
<dbReference type="InterPro" id="IPR001279">
    <property type="entry name" value="Metallo-B-lactamas"/>
</dbReference>
<dbReference type="InterPro" id="IPR036866">
    <property type="entry name" value="RibonucZ/Hydroxyglut_hydro"/>
</dbReference>
<keyword evidence="7" id="KW-1185">Reference proteome</keyword>
<dbReference type="SUPFAM" id="SSF56281">
    <property type="entry name" value="Metallo-hydrolase/oxidoreductase"/>
    <property type="match status" value="1"/>
</dbReference>
<dbReference type="InterPro" id="IPR051013">
    <property type="entry name" value="MBL_superfamily_lactonases"/>
</dbReference>
<keyword evidence="4" id="KW-0862">Zinc</keyword>
<evidence type="ECO:0000313" key="7">
    <source>
        <dbReference type="Proteomes" id="UP001500542"/>
    </source>
</evidence>
<dbReference type="Pfam" id="PF00753">
    <property type="entry name" value="Lactamase_B"/>
    <property type="match status" value="1"/>
</dbReference>
<comment type="similarity">
    <text evidence="1">Belongs to the metallo-beta-lactamase superfamily.</text>
</comment>
<evidence type="ECO:0000256" key="3">
    <source>
        <dbReference type="ARBA" id="ARBA00022801"/>
    </source>
</evidence>
<evidence type="ECO:0000256" key="2">
    <source>
        <dbReference type="ARBA" id="ARBA00022723"/>
    </source>
</evidence>
<evidence type="ECO:0000256" key="1">
    <source>
        <dbReference type="ARBA" id="ARBA00007749"/>
    </source>
</evidence>
<dbReference type="RefSeq" id="WP_343982087.1">
    <property type="nucleotide sequence ID" value="NZ_BAAAHK010000021.1"/>
</dbReference>
<gene>
    <name evidence="6" type="ORF">GCM10009554_75530</name>
</gene>
<keyword evidence="3" id="KW-0378">Hydrolase</keyword>
<evidence type="ECO:0000313" key="6">
    <source>
        <dbReference type="EMBL" id="GAA0960445.1"/>
    </source>
</evidence>
<dbReference type="PANTHER" id="PTHR42978:SF6">
    <property type="entry name" value="QUORUM-QUENCHING LACTONASE YTNP-RELATED"/>
    <property type="match status" value="1"/>
</dbReference>
<evidence type="ECO:0000259" key="5">
    <source>
        <dbReference type="SMART" id="SM00849"/>
    </source>
</evidence>
<feature type="domain" description="Metallo-beta-lactamase" evidence="5">
    <location>
        <begin position="49"/>
        <end position="241"/>
    </location>
</feature>
<accession>A0ABP4C604</accession>
<protein>
    <recommendedName>
        <fullName evidence="5">Metallo-beta-lactamase domain-containing protein</fullName>
    </recommendedName>
</protein>
<name>A0ABP4C604_9ACTN</name>
<sequence length="268" mass="27798">MDVTVLCDAVAVFPESVETALPGWSAAEAEWTAVAAPGNVAAEGGWWLHFHSYLVTSAAGVLLVDTGIGPAGGEAAEWLGTAGRLPALLKSAGVAAGEVDTVVLTHIHLDHAGWNLAEAVPRFGNATYVVQQAEVEHARGSATYERLVRPLEDAGQMRAVDGEVSLDGGVRLLPTPGHTPGHQCVVTSRAVLGGDVLVHPAQGRWPELTYVYERDPAVAVTSRREVLALAAASGVPIAAAHPQMALDSSGIPLPARDSGFGVCSPYKL</sequence>
<dbReference type="SMART" id="SM00849">
    <property type="entry name" value="Lactamase_B"/>
    <property type="match status" value="1"/>
</dbReference>
<evidence type="ECO:0000256" key="4">
    <source>
        <dbReference type="ARBA" id="ARBA00022833"/>
    </source>
</evidence>
<keyword evidence="2" id="KW-0479">Metal-binding</keyword>
<organism evidence="6 7">
    <name type="scientific">Kribbella koreensis</name>
    <dbReference type="NCBI Taxonomy" id="57909"/>
    <lineage>
        <taxon>Bacteria</taxon>
        <taxon>Bacillati</taxon>
        <taxon>Actinomycetota</taxon>
        <taxon>Actinomycetes</taxon>
        <taxon>Propionibacteriales</taxon>
        <taxon>Kribbellaceae</taxon>
        <taxon>Kribbella</taxon>
    </lineage>
</organism>
<dbReference type="Gene3D" id="3.60.15.10">
    <property type="entry name" value="Ribonuclease Z/Hydroxyacylglutathione hydrolase-like"/>
    <property type="match status" value="1"/>
</dbReference>
<proteinExistence type="inferred from homology"/>
<dbReference type="EMBL" id="BAAAHK010000021">
    <property type="protein sequence ID" value="GAA0960445.1"/>
    <property type="molecule type" value="Genomic_DNA"/>
</dbReference>